<evidence type="ECO:0000256" key="4">
    <source>
        <dbReference type="ARBA" id="ARBA00022614"/>
    </source>
</evidence>
<evidence type="ECO:0000256" key="6">
    <source>
        <dbReference type="ARBA" id="ARBA00022692"/>
    </source>
</evidence>
<dbReference type="InterPro" id="IPR000719">
    <property type="entry name" value="Prot_kinase_dom"/>
</dbReference>
<dbReference type="GO" id="GO:0004674">
    <property type="term" value="F:protein serine/threonine kinase activity"/>
    <property type="evidence" value="ECO:0007669"/>
    <property type="project" value="UniProtKB-KW"/>
</dbReference>
<sequence length="951" mass="104206">MITRIPLFLSHVFIQFLVTAALTNSDHYVAIKSLKDGWEKVPPSWNGADPCGDHWDGIGCIGSNVVSLTLASLNLRGQISGDIEGLSELQILDLSYNAGLTGPLPQTIGNLKKLSNLILVGCGFSGQIPDTIGSLSNLKYLSLNSNKFIGSIPPSLGKLSELYWLDLADNKLTGRIPVSNGSTPGLDMLVETKHFHFGKNQLSGPIPAQLFSSKMKLIHLLLERNQLTGSIPETLGHVQSLEVVRLDRNLLSGSVPSNLNNLTSINNLYLSNNNLNGPFPNLNGMNFLDYVDMSNNTFDPTDFPSWLSTLTSLTTLVLENTRLQGPIPASLFSLDQLQNVILRNNKLNGTLSISSHYSSQLGLVDLQTNFIDSFTEKQGYKFQISLTDNPICHEEEGEDLNSYCGLPKQYSSSYSTAASCSPTTQCGLEQVPSPTTCACVYPYSGNLIFRAPFFSSLERRIFLSLEESMMHSFQSHQLPVDSVSLSNPTKDLDDYLVLHLQIFPLGQNHFNRTGVSKIGFVLSNQTFKPPKSFGPYFYAADVYRFFDGLESTRSGKSSNTVIIIGAAVGGSVLLILSLLVGVYAFHQKRRAQEADKKNDPFASWDASKSSGGVPQVQGAKVFSYDEVAKCTKNFSETNNIGSGGYGKVYRGTLHNGQLVAIKRSQKGSMQGSPEFKSEIELLSRVHHKNVVALVGFCFDQGEHILIYEFIPNGTLKESLSGKSGIRLDWMRRLRIALGAARGLQYLHDLVNPPIIHRDIKTNNILLDERLNAKVADFGLSKSMGELEGGHVTTQVKGTMGYLDPEYYMTNQLTEKSDVYSFGVVMLEIVTARPPIEKGKYIVREVKQSMVAAKETHDLLLGVLDPTICSSVTPASLDKFVELSFKCLEDTASIRPTMREVVKEIENIMVMVGLNPHAESASTSGSYSGASKGSSHPYSDESLSVYSVVTSK</sequence>
<accession>A0AAV0FM13</accession>
<dbReference type="PANTHER" id="PTHR45974:SF266">
    <property type="entry name" value="LEUCINE-RICH REPEAT RECEPTOR PROTEIN KINASE HPCA1"/>
    <property type="match status" value="1"/>
</dbReference>
<evidence type="ECO:0000256" key="17">
    <source>
        <dbReference type="SAM" id="MobiDB-lite"/>
    </source>
</evidence>
<evidence type="ECO:0000313" key="22">
    <source>
        <dbReference type="EMBL" id="CAH9136454.1"/>
    </source>
</evidence>
<keyword evidence="23" id="KW-1185">Reference proteome</keyword>
<dbReference type="PANTHER" id="PTHR45974">
    <property type="entry name" value="RECEPTOR-LIKE PROTEIN 55"/>
    <property type="match status" value="1"/>
</dbReference>
<dbReference type="AlphaFoldDB" id="A0AAV0FM13"/>
<protein>
    <recommendedName>
        <fullName evidence="2">non-specific serine/threonine protein kinase</fullName>
        <ecNumber evidence="2">2.7.11.1</ecNumber>
    </recommendedName>
</protein>
<gene>
    <name evidence="21" type="ORF">CEPIT_LOCUS2121</name>
    <name evidence="22" type="ORF">CEPIT_LOCUS35291</name>
</gene>
<dbReference type="Gene3D" id="3.30.200.20">
    <property type="entry name" value="Phosphorylase Kinase, domain 1"/>
    <property type="match status" value="1"/>
</dbReference>
<keyword evidence="15" id="KW-0325">Glycoprotein</keyword>
<evidence type="ECO:0000256" key="7">
    <source>
        <dbReference type="ARBA" id="ARBA00022729"/>
    </source>
</evidence>
<evidence type="ECO:0000259" key="20">
    <source>
        <dbReference type="PROSITE" id="PS50011"/>
    </source>
</evidence>
<keyword evidence="13 18" id="KW-0472">Membrane</keyword>
<feature type="signal peptide" evidence="19">
    <location>
        <begin position="1"/>
        <end position="21"/>
    </location>
</feature>
<feature type="domain" description="Protein kinase" evidence="20">
    <location>
        <begin position="634"/>
        <end position="909"/>
    </location>
</feature>
<dbReference type="EC" id="2.7.11.1" evidence="2"/>
<keyword evidence="7 19" id="KW-0732">Signal</keyword>
<evidence type="ECO:0000256" key="2">
    <source>
        <dbReference type="ARBA" id="ARBA00012513"/>
    </source>
</evidence>
<dbReference type="InterPro" id="IPR008271">
    <property type="entry name" value="Ser/Thr_kinase_AS"/>
</dbReference>
<evidence type="ECO:0000256" key="1">
    <source>
        <dbReference type="ARBA" id="ARBA00004479"/>
    </source>
</evidence>
<organism evidence="22 23">
    <name type="scientific">Cuscuta epithymum</name>
    <dbReference type="NCBI Taxonomy" id="186058"/>
    <lineage>
        <taxon>Eukaryota</taxon>
        <taxon>Viridiplantae</taxon>
        <taxon>Streptophyta</taxon>
        <taxon>Embryophyta</taxon>
        <taxon>Tracheophyta</taxon>
        <taxon>Spermatophyta</taxon>
        <taxon>Magnoliopsida</taxon>
        <taxon>eudicotyledons</taxon>
        <taxon>Gunneridae</taxon>
        <taxon>Pentapetalae</taxon>
        <taxon>asterids</taxon>
        <taxon>lamiids</taxon>
        <taxon>Solanales</taxon>
        <taxon>Convolvulaceae</taxon>
        <taxon>Cuscuteae</taxon>
        <taxon>Cuscuta</taxon>
        <taxon>Cuscuta subgen. Cuscuta</taxon>
    </lineage>
</organism>
<dbReference type="EMBL" id="CAMAPF010000995">
    <property type="protein sequence ID" value="CAH9136454.1"/>
    <property type="molecule type" value="Genomic_DNA"/>
</dbReference>
<evidence type="ECO:0000256" key="19">
    <source>
        <dbReference type="SAM" id="SignalP"/>
    </source>
</evidence>
<dbReference type="Proteomes" id="UP001152523">
    <property type="component" value="Unassembled WGS sequence"/>
</dbReference>
<evidence type="ECO:0000256" key="9">
    <source>
        <dbReference type="ARBA" id="ARBA00022741"/>
    </source>
</evidence>
<dbReference type="FunFam" id="3.30.200.20:FF:000328">
    <property type="entry name" value="Leucine-rich repeat protein kinase family protein"/>
    <property type="match status" value="1"/>
</dbReference>
<feature type="chain" id="PRO_5044713491" description="non-specific serine/threonine protein kinase" evidence="19">
    <location>
        <begin position="22"/>
        <end position="951"/>
    </location>
</feature>
<reference evidence="22" key="1">
    <citation type="submission" date="2022-07" db="EMBL/GenBank/DDBJ databases">
        <authorList>
            <person name="Macas J."/>
            <person name="Novak P."/>
            <person name="Neumann P."/>
        </authorList>
    </citation>
    <scope>NUCLEOTIDE SEQUENCE</scope>
</reference>
<keyword evidence="4" id="KW-0433">Leucine-rich repeat</keyword>
<evidence type="ECO:0000256" key="10">
    <source>
        <dbReference type="ARBA" id="ARBA00022777"/>
    </source>
</evidence>
<dbReference type="InterPro" id="IPR011009">
    <property type="entry name" value="Kinase-like_dom_sf"/>
</dbReference>
<feature type="region of interest" description="Disordered" evidence="17">
    <location>
        <begin position="921"/>
        <end position="951"/>
    </location>
</feature>
<keyword evidence="6 18" id="KW-0812">Transmembrane</keyword>
<dbReference type="Pfam" id="PF07714">
    <property type="entry name" value="PK_Tyr_Ser-Thr"/>
    <property type="match status" value="1"/>
</dbReference>
<dbReference type="SMART" id="SM00220">
    <property type="entry name" value="S_TKc"/>
    <property type="match status" value="1"/>
</dbReference>
<dbReference type="GO" id="GO:0016020">
    <property type="term" value="C:membrane"/>
    <property type="evidence" value="ECO:0007669"/>
    <property type="project" value="UniProtKB-SubCell"/>
</dbReference>
<evidence type="ECO:0000256" key="15">
    <source>
        <dbReference type="ARBA" id="ARBA00023180"/>
    </source>
</evidence>
<evidence type="ECO:0000256" key="18">
    <source>
        <dbReference type="SAM" id="Phobius"/>
    </source>
</evidence>
<evidence type="ECO:0000256" key="3">
    <source>
        <dbReference type="ARBA" id="ARBA00022527"/>
    </source>
</evidence>
<dbReference type="Gene3D" id="1.10.510.10">
    <property type="entry name" value="Transferase(Phosphotransferase) domain 1"/>
    <property type="match status" value="1"/>
</dbReference>
<keyword evidence="10" id="KW-0418">Kinase</keyword>
<evidence type="ECO:0000256" key="8">
    <source>
        <dbReference type="ARBA" id="ARBA00022737"/>
    </source>
</evidence>
<dbReference type="SUPFAM" id="SSF56112">
    <property type="entry name" value="Protein kinase-like (PK-like)"/>
    <property type="match status" value="1"/>
</dbReference>
<dbReference type="CDD" id="cd14066">
    <property type="entry name" value="STKc_IRAK"/>
    <property type="match status" value="1"/>
</dbReference>
<keyword evidence="8" id="KW-0677">Repeat</keyword>
<feature type="compositionally biased region" description="Polar residues" evidence="17">
    <location>
        <begin position="940"/>
        <end position="951"/>
    </location>
</feature>
<keyword evidence="14" id="KW-0675">Receptor</keyword>
<dbReference type="PROSITE" id="PS00108">
    <property type="entry name" value="PROTEIN_KINASE_ST"/>
    <property type="match status" value="1"/>
</dbReference>
<evidence type="ECO:0000256" key="11">
    <source>
        <dbReference type="ARBA" id="ARBA00022840"/>
    </source>
</evidence>
<feature type="compositionally biased region" description="Low complexity" evidence="17">
    <location>
        <begin position="921"/>
        <end position="934"/>
    </location>
</feature>
<dbReference type="InterPro" id="IPR032675">
    <property type="entry name" value="LRR_dom_sf"/>
</dbReference>
<keyword evidence="3" id="KW-0723">Serine/threonine-protein kinase</keyword>
<dbReference type="InterPro" id="IPR001245">
    <property type="entry name" value="Ser-Thr/Tyr_kinase_cat_dom"/>
</dbReference>
<keyword evidence="12 18" id="KW-1133">Transmembrane helix</keyword>
<evidence type="ECO:0000256" key="13">
    <source>
        <dbReference type="ARBA" id="ARBA00023136"/>
    </source>
</evidence>
<evidence type="ECO:0000256" key="14">
    <source>
        <dbReference type="ARBA" id="ARBA00023170"/>
    </source>
</evidence>
<dbReference type="PROSITE" id="PS50011">
    <property type="entry name" value="PROTEIN_KINASE_DOM"/>
    <property type="match status" value="1"/>
</dbReference>
<dbReference type="InterPro" id="IPR001611">
    <property type="entry name" value="Leu-rich_rpt"/>
</dbReference>
<keyword evidence="9 16" id="KW-0547">Nucleotide-binding</keyword>
<dbReference type="PROSITE" id="PS00107">
    <property type="entry name" value="PROTEIN_KINASE_ATP"/>
    <property type="match status" value="1"/>
</dbReference>
<comment type="caution">
    <text evidence="22">The sequence shown here is derived from an EMBL/GenBank/DDBJ whole genome shotgun (WGS) entry which is preliminary data.</text>
</comment>
<evidence type="ECO:0000313" key="23">
    <source>
        <dbReference type="Proteomes" id="UP001152523"/>
    </source>
</evidence>
<keyword evidence="5" id="KW-0808">Transferase</keyword>
<evidence type="ECO:0000256" key="5">
    <source>
        <dbReference type="ARBA" id="ARBA00022679"/>
    </source>
</evidence>
<dbReference type="FunFam" id="1.10.510.10:FF:000453">
    <property type="entry name" value="LRR receptor-like serine/threonine-protein kinase HSL2"/>
    <property type="match status" value="1"/>
</dbReference>
<name>A0AAV0FM13_9ASTE</name>
<dbReference type="Pfam" id="PF00560">
    <property type="entry name" value="LRR_1"/>
    <property type="match status" value="2"/>
</dbReference>
<dbReference type="FunFam" id="3.80.10.10:FF:000542">
    <property type="entry name" value="Leucine-rich repeat protein kinase family protein"/>
    <property type="match status" value="1"/>
</dbReference>
<dbReference type="SUPFAM" id="SSF52058">
    <property type="entry name" value="L domain-like"/>
    <property type="match status" value="1"/>
</dbReference>
<comment type="subcellular location">
    <subcellularLocation>
        <location evidence="1">Membrane</location>
        <topology evidence="1">Single-pass type I membrane protein</topology>
    </subcellularLocation>
</comment>
<feature type="transmembrane region" description="Helical" evidence="18">
    <location>
        <begin position="561"/>
        <end position="585"/>
    </location>
</feature>
<dbReference type="GO" id="GO:0005524">
    <property type="term" value="F:ATP binding"/>
    <property type="evidence" value="ECO:0007669"/>
    <property type="project" value="UniProtKB-UniRule"/>
</dbReference>
<dbReference type="EMBL" id="CAMAPF010000011">
    <property type="protein sequence ID" value="CAH9064481.1"/>
    <property type="molecule type" value="Genomic_DNA"/>
</dbReference>
<dbReference type="InterPro" id="IPR017441">
    <property type="entry name" value="Protein_kinase_ATP_BS"/>
</dbReference>
<proteinExistence type="predicted"/>
<evidence type="ECO:0000256" key="16">
    <source>
        <dbReference type="PROSITE-ProRule" id="PRU10141"/>
    </source>
</evidence>
<keyword evidence="11 16" id="KW-0067">ATP-binding</keyword>
<evidence type="ECO:0000256" key="12">
    <source>
        <dbReference type="ARBA" id="ARBA00022989"/>
    </source>
</evidence>
<dbReference type="Gene3D" id="3.80.10.10">
    <property type="entry name" value="Ribonuclease Inhibitor"/>
    <property type="match status" value="2"/>
</dbReference>
<feature type="binding site" evidence="16">
    <location>
        <position position="662"/>
    </location>
    <ligand>
        <name>ATP</name>
        <dbReference type="ChEBI" id="CHEBI:30616"/>
    </ligand>
</feature>
<dbReference type="FunFam" id="3.80.10.10:FF:000363">
    <property type="entry name" value="Leucine-rich repeat family protein"/>
    <property type="match status" value="1"/>
</dbReference>
<evidence type="ECO:0000313" key="21">
    <source>
        <dbReference type="EMBL" id="CAH9064481.1"/>
    </source>
</evidence>